<dbReference type="SMART" id="SM00279">
    <property type="entry name" value="HhH2"/>
    <property type="match status" value="1"/>
</dbReference>
<evidence type="ECO:0000259" key="6">
    <source>
        <dbReference type="SMART" id="SM00475"/>
    </source>
</evidence>
<keyword evidence="7" id="KW-0269">Exonuclease</keyword>
<dbReference type="InterPro" id="IPR038969">
    <property type="entry name" value="FEN"/>
</dbReference>
<dbReference type="Gene3D" id="1.10.150.20">
    <property type="entry name" value="5' to 3' exonuclease, C-terminal subdomain"/>
    <property type="match status" value="1"/>
</dbReference>
<dbReference type="Pfam" id="PF02739">
    <property type="entry name" value="5_3_exonuc_N"/>
    <property type="match status" value="1"/>
</dbReference>
<dbReference type="GO" id="GO:0003677">
    <property type="term" value="F:DNA binding"/>
    <property type="evidence" value="ECO:0007669"/>
    <property type="project" value="UniProtKB-KW"/>
</dbReference>
<sequence>MNKKFLLVDGNFLMFQSFYASYMPNIQLMTDSQGRSTNGVHVFMMTLHKLIKYINPDYLFIAFDAHGKTKRHEQYEDYKAGRSKAPTIIFEQFAIIKDILSSWNIKWFEQEGDEADDLIATLCKNSTANNYIYSKDQDLLQLVDANTEVIFKSKEGFFDTYNIYNFENYHGILPSQIPDYKGLAGDSSDNIKGVNGIGSIGAKKLINTFGSIENIYANISQLKGAIKQKLIAGEKDAFFCKSLTTLNKEVIMNSELDFYSVKKIDKNQGLNKMMEYELNSTIIRWKRISF</sequence>
<dbReference type="PANTHER" id="PTHR42646">
    <property type="entry name" value="FLAP ENDONUCLEASE XNI"/>
    <property type="match status" value="1"/>
</dbReference>
<dbReference type="SUPFAM" id="SSF88723">
    <property type="entry name" value="PIN domain-like"/>
    <property type="match status" value="1"/>
</dbReference>
<dbReference type="SUPFAM" id="SSF47807">
    <property type="entry name" value="5' to 3' exonuclease, C-terminal subdomain"/>
    <property type="match status" value="1"/>
</dbReference>
<keyword evidence="8" id="KW-1185">Reference proteome</keyword>
<keyword evidence="1" id="KW-0540">Nuclease</keyword>
<keyword evidence="2" id="KW-0378">Hydrolase</keyword>
<accession>A0A059XRZ1</accession>
<dbReference type="InterPro" id="IPR036279">
    <property type="entry name" value="5-3_exonuclease_C_sf"/>
</dbReference>
<dbReference type="InterPro" id="IPR029060">
    <property type="entry name" value="PIN-like_dom_sf"/>
</dbReference>
<comment type="function">
    <text evidence="4">5'-3' exonuclease acting preferentially on double-stranded DNA.</text>
</comment>
<dbReference type="InterPro" id="IPR020045">
    <property type="entry name" value="DNA_polI_H3TH"/>
</dbReference>
<dbReference type="Gene3D" id="3.40.50.1010">
    <property type="entry name" value="5'-nuclease"/>
    <property type="match status" value="1"/>
</dbReference>
<proteinExistence type="predicted"/>
<dbReference type="GO" id="GO:0017108">
    <property type="term" value="F:5'-flap endonuclease activity"/>
    <property type="evidence" value="ECO:0007669"/>
    <property type="project" value="InterPro"/>
</dbReference>
<dbReference type="AlphaFoldDB" id="A0A059XRZ1"/>
<evidence type="ECO:0000256" key="2">
    <source>
        <dbReference type="ARBA" id="ARBA00022801"/>
    </source>
</evidence>
<dbReference type="EMBL" id="CP007521">
    <property type="protein sequence ID" value="AIA29775.1"/>
    <property type="molecule type" value="Genomic_DNA"/>
</dbReference>
<dbReference type="Pfam" id="PF01367">
    <property type="entry name" value="5_3_exonuc"/>
    <property type="match status" value="1"/>
</dbReference>
<dbReference type="eggNOG" id="COG0258">
    <property type="taxonomic scope" value="Bacteria"/>
</dbReference>
<evidence type="ECO:0000256" key="1">
    <source>
        <dbReference type="ARBA" id="ARBA00022722"/>
    </source>
</evidence>
<dbReference type="SMART" id="SM00475">
    <property type="entry name" value="53EXOc"/>
    <property type="match status" value="1"/>
</dbReference>
<dbReference type="CDD" id="cd09859">
    <property type="entry name" value="PIN_53EXO"/>
    <property type="match status" value="1"/>
</dbReference>
<dbReference type="PANTHER" id="PTHR42646:SF2">
    <property type="entry name" value="5'-3' EXONUCLEASE FAMILY PROTEIN"/>
    <property type="match status" value="1"/>
</dbReference>
<dbReference type="InterPro" id="IPR008918">
    <property type="entry name" value="HhH2"/>
</dbReference>
<dbReference type="RefSeq" id="WP_038562328.1">
    <property type="nucleotide sequence ID" value="NZ_CP007521.1"/>
</dbReference>
<keyword evidence="3" id="KW-0238">DNA-binding</keyword>
<organism evidence="7 8">
    <name type="scientific">Mycoplasmopsis californica</name>
    <dbReference type="NCBI Taxonomy" id="2113"/>
    <lineage>
        <taxon>Bacteria</taxon>
        <taxon>Bacillati</taxon>
        <taxon>Mycoplasmatota</taxon>
        <taxon>Mycoplasmoidales</taxon>
        <taxon>Metamycoplasmataceae</taxon>
        <taxon>Mycoplasmopsis</taxon>
    </lineage>
</organism>
<dbReference type="GO" id="GO:0033567">
    <property type="term" value="P:DNA replication, Okazaki fragment processing"/>
    <property type="evidence" value="ECO:0007669"/>
    <property type="project" value="InterPro"/>
</dbReference>
<feature type="domain" description="5'-3' exonuclease" evidence="6">
    <location>
        <begin position="3"/>
        <end position="262"/>
    </location>
</feature>
<dbReference type="Proteomes" id="UP000027088">
    <property type="component" value="Chromosome"/>
</dbReference>
<dbReference type="InterPro" id="IPR020046">
    <property type="entry name" value="5-3_exonucl_a-hlix_arch_N"/>
</dbReference>
<evidence type="ECO:0000256" key="5">
    <source>
        <dbReference type="ARBA" id="ARBA00050026"/>
    </source>
</evidence>
<evidence type="ECO:0000256" key="3">
    <source>
        <dbReference type="ARBA" id="ARBA00023125"/>
    </source>
</evidence>
<evidence type="ECO:0000313" key="8">
    <source>
        <dbReference type="Proteomes" id="UP000027088"/>
    </source>
</evidence>
<evidence type="ECO:0000313" key="7">
    <source>
        <dbReference type="EMBL" id="AIA29775.1"/>
    </source>
</evidence>
<dbReference type="FunFam" id="1.10.150.20:FF:000003">
    <property type="entry name" value="DNA polymerase I"/>
    <property type="match status" value="1"/>
</dbReference>
<evidence type="ECO:0000256" key="4">
    <source>
        <dbReference type="ARBA" id="ARBA00049957"/>
    </source>
</evidence>
<dbReference type="CDD" id="cd09898">
    <property type="entry name" value="H3TH_53EXO"/>
    <property type="match status" value="1"/>
</dbReference>
<dbReference type="InterPro" id="IPR002421">
    <property type="entry name" value="5-3_exonuclease"/>
</dbReference>
<reference evidence="7 8" key="1">
    <citation type="journal article" date="2014" name="Genome Announc.">
        <title>Complete Genome Sequence of the Bovine Mastitis Pathogen Mycoplasma californicum Strain ST-6T (ATCC 33461T).</title>
        <authorList>
            <person name="Calcutt M.J."/>
            <person name="Foecking M.F."/>
            <person name="Fox L.K."/>
        </authorList>
    </citation>
    <scope>NUCLEOTIDE SEQUENCE [LARGE SCALE GENOMIC DNA]</scope>
    <source>
        <strain evidence="7 8">ST-6</strain>
    </source>
</reference>
<name>A0A059XRZ1_9BACT</name>
<dbReference type="KEGG" id="mcr:MCFN_03340"/>
<protein>
    <recommendedName>
        <fullName evidence="5">5'-3' exonuclease</fullName>
    </recommendedName>
</protein>
<dbReference type="GO" id="GO:0008409">
    <property type="term" value="F:5'-3' exonuclease activity"/>
    <property type="evidence" value="ECO:0007669"/>
    <property type="project" value="InterPro"/>
</dbReference>
<gene>
    <name evidence="7" type="ORF">MCFN_03340</name>
</gene>